<comment type="similarity">
    <text evidence="1">Belongs to the iron/ascorbate-dependent oxidoreductase family.</text>
</comment>
<dbReference type="PROSITE" id="PS51471">
    <property type="entry name" value="FE2OG_OXY"/>
    <property type="match status" value="1"/>
</dbReference>
<name>A0A9W6Y0Y0_9STRA</name>
<dbReference type="Gene3D" id="2.60.120.620">
    <property type="entry name" value="q2cbj1_9rhob like domain"/>
    <property type="match status" value="1"/>
</dbReference>
<reference evidence="3" key="1">
    <citation type="submission" date="2023-04" db="EMBL/GenBank/DDBJ databases">
        <title>Phytophthora fragariaefolia NBRC 109709.</title>
        <authorList>
            <person name="Ichikawa N."/>
            <person name="Sato H."/>
            <person name="Tonouchi N."/>
        </authorList>
    </citation>
    <scope>NUCLEOTIDE SEQUENCE</scope>
    <source>
        <strain evidence="3">NBRC 109709</strain>
    </source>
</reference>
<keyword evidence="4" id="KW-1185">Reference proteome</keyword>
<dbReference type="PANTHER" id="PTHR33099:SF7">
    <property type="entry name" value="MYND-TYPE DOMAIN-CONTAINING PROTEIN"/>
    <property type="match status" value="1"/>
</dbReference>
<evidence type="ECO:0000313" key="3">
    <source>
        <dbReference type="EMBL" id="GMF49380.1"/>
    </source>
</evidence>
<feature type="domain" description="Fe2OG dioxygenase" evidence="2">
    <location>
        <begin position="142"/>
        <end position="244"/>
    </location>
</feature>
<dbReference type="Proteomes" id="UP001165121">
    <property type="component" value="Unassembled WGS sequence"/>
</dbReference>
<protein>
    <submittedName>
        <fullName evidence="3">Unnamed protein product</fullName>
    </submittedName>
</protein>
<keyword evidence="1" id="KW-0408">Iron</keyword>
<dbReference type="AlphaFoldDB" id="A0A9W6Y0Y0"/>
<evidence type="ECO:0000259" key="2">
    <source>
        <dbReference type="PROSITE" id="PS51471"/>
    </source>
</evidence>
<dbReference type="OrthoDB" id="116233at2759"/>
<sequence length="419" mass="46796">MAFKEDFKNGRWPFGGEGQSDTVPIPKGDVCVKISEMLASADEHVGEYSFGGLADTLPAAPGLFVDGVGTISLPLHPAQAEKLIEKCEKSRFGYSTVTKLDESVRKSWQLTPDQVEIKNPRWRTGIEKLTDMIASRLGYKGIFLQCMLYKLLVYGEGGHFLKHQDTEKEDGMIATLVVQPPSTHRGGDLIVYWGGNVEHRHEFGKKDGTAPFFCHYAVHYADAEHALEKVTKGFRLALVYSICLPASVRHLKRDSDQTLGVDLTDVISSMEPEHESFALLLSHEYTKKNIADLGSGALKGIDRARFRALEEANTAVSADKKLRFYIAKLCVKVCNRLNEEGWESCGYEQALHWYTTSGEDLGRCKDENAKVKLNFLNPGQETLMQLWRDYGVFPICNRCVGGLPPPRERPQPHVSRACS</sequence>
<gene>
    <name evidence="3" type="ORF">Pfra01_001950200</name>
</gene>
<keyword evidence="1" id="KW-0560">Oxidoreductase</keyword>
<organism evidence="3 4">
    <name type="scientific">Phytophthora fragariaefolia</name>
    <dbReference type="NCBI Taxonomy" id="1490495"/>
    <lineage>
        <taxon>Eukaryota</taxon>
        <taxon>Sar</taxon>
        <taxon>Stramenopiles</taxon>
        <taxon>Oomycota</taxon>
        <taxon>Peronosporomycetes</taxon>
        <taxon>Peronosporales</taxon>
        <taxon>Peronosporaceae</taxon>
        <taxon>Phytophthora</taxon>
    </lineage>
</organism>
<dbReference type="InterPro" id="IPR005123">
    <property type="entry name" value="Oxoglu/Fe-dep_dioxygenase_dom"/>
</dbReference>
<dbReference type="GO" id="GO:0016491">
    <property type="term" value="F:oxidoreductase activity"/>
    <property type="evidence" value="ECO:0007669"/>
    <property type="project" value="UniProtKB-KW"/>
</dbReference>
<accession>A0A9W6Y0Y0</accession>
<dbReference type="PANTHER" id="PTHR33099">
    <property type="entry name" value="FE2OG DIOXYGENASE DOMAIN-CONTAINING PROTEIN"/>
    <property type="match status" value="1"/>
</dbReference>
<proteinExistence type="inferred from homology"/>
<dbReference type="GO" id="GO:0046872">
    <property type="term" value="F:metal ion binding"/>
    <property type="evidence" value="ECO:0007669"/>
    <property type="project" value="UniProtKB-KW"/>
</dbReference>
<dbReference type="EMBL" id="BSXT01002521">
    <property type="protein sequence ID" value="GMF49380.1"/>
    <property type="molecule type" value="Genomic_DNA"/>
</dbReference>
<keyword evidence="1" id="KW-0479">Metal-binding</keyword>
<evidence type="ECO:0000256" key="1">
    <source>
        <dbReference type="RuleBase" id="RU003682"/>
    </source>
</evidence>
<evidence type="ECO:0000313" key="4">
    <source>
        <dbReference type="Proteomes" id="UP001165121"/>
    </source>
</evidence>
<comment type="caution">
    <text evidence="3">The sequence shown here is derived from an EMBL/GenBank/DDBJ whole genome shotgun (WGS) entry which is preliminary data.</text>
</comment>